<reference evidence="3" key="1">
    <citation type="journal article" date="2019" name="Int. J. Syst. Evol. Microbiol.">
        <title>The Global Catalogue of Microorganisms (GCM) 10K type strain sequencing project: providing services to taxonomists for standard genome sequencing and annotation.</title>
        <authorList>
            <consortium name="The Broad Institute Genomics Platform"/>
            <consortium name="The Broad Institute Genome Sequencing Center for Infectious Disease"/>
            <person name="Wu L."/>
            <person name="Ma J."/>
        </authorList>
    </citation>
    <scope>NUCLEOTIDE SEQUENCE [LARGE SCALE GENOMIC DNA]</scope>
    <source>
        <strain evidence="3">CGMCC 1.3601</strain>
    </source>
</reference>
<comment type="caution">
    <text evidence="2">The sequence shown here is derived from an EMBL/GenBank/DDBJ whole genome shotgun (WGS) entry which is preliminary data.</text>
</comment>
<name>A0ABQ2CCI9_9MICC</name>
<sequence length="68" mass="7380">MAATYGVTISATRMTVREYESKASSSYSPGVAPGIRSMGTSWRLRPPPALDRDCNAGSYRGQPKDGRR</sequence>
<gene>
    <name evidence="2" type="ORF">GCM10007175_07890</name>
</gene>
<evidence type="ECO:0000256" key="1">
    <source>
        <dbReference type="SAM" id="MobiDB-lite"/>
    </source>
</evidence>
<dbReference type="Proteomes" id="UP000658754">
    <property type="component" value="Unassembled WGS sequence"/>
</dbReference>
<accession>A0ABQ2CCI9</accession>
<protein>
    <submittedName>
        <fullName evidence="2">Uncharacterized protein</fullName>
    </submittedName>
</protein>
<feature type="region of interest" description="Disordered" evidence="1">
    <location>
        <begin position="21"/>
        <end position="68"/>
    </location>
</feature>
<dbReference type="EMBL" id="BMKV01000001">
    <property type="protein sequence ID" value="GGI73437.1"/>
    <property type="molecule type" value="Genomic_DNA"/>
</dbReference>
<evidence type="ECO:0000313" key="3">
    <source>
        <dbReference type="Proteomes" id="UP000658754"/>
    </source>
</evidence>
<proteinExistence type="predicted"/>
<keyword evidence="3" id="KW-1185">Reference proteome</keyword>
<organism evidence="2 3">
    <name type="scientific">Pseudarthrobacter scleromae</name>
    <dbReference type="NCBI Taxonomy" id="158897"/>
    <lineage>
        <taxon>Bacteria</taxon>
        <taxon>Bacillati</taxon>
        <taxon>Actinomycetota</taxon>
        <taxon>Actinomycetes</taxon>
        <taxon>Micrococcales</taxon>
        <taxon>Micrococcaceae</taxon>
        <taxon>Pseudarthrobacter</taxon>
    </lineage>
</organism>
<evidence type="ECO:0000313" key="2">
    <source>
        <dbReference type="EMBL" id="GGI73437.1"/>
    </source>
</evidence>